<proteinExistence type="predicted"/>
<gene>
    <name evidence="3" type="ORF">K452DRAFT_288409</name>
</gene>
<sequence>MKSLVITAFLPALIAASFSLNDSGPDWDYTANDLLNTTSQACKDAYSAQIDCPDTLVGIVASMRPAFSPTSSDLDDVCTHTCKSSLDSYVENVKKACSADGDKAKESLGGACNPCKYTYDPVEIVGQIFQYSYAQSCRKADSSGDYCAFNKTSSRFSNFHCDDECALKRFTIAHNYEVASTKQFNYYYLIGQTDYWIKEFEDGWDTVKKCEGITEDDSTSSAAASSSKSSKSSSATATKSGHHTATAAAMTTGTTTEASASSETTSSFGSRFKATSASESAATEAAGNAGSQFRNSGSILGLLVGLCAISVLY</sequence>
<evidence type="ECO:0000313" key="3">
    <source>
        <dbReference type="EMBL" id="KAF2141026.1"/>
    </source>
</evidence>
<reference evidence="3" key="1">
    <citation type="journal article" date="2020" name="Stud. Mycol.">
        <title>101 Dothideomycetes genomes: a test case for predicting lifestyles and emergence of pathogens.</title>
        <authorList>
            <person name="Haridas S."/>
            <person name="Albert R."/>
            <person name="Binder M."/>
            <person name="Bloem J."/>
            <person name="Labutti K."/>
            <person name="Salamov A."/>
            <person name="Andreopoulos B."/>
            <person name="Baker S."/>
            <person name="Barry K."/>
            <person name="Bills G."/>
            <person name="Bluhm B."/>
            <person name="Cannon C."/>
            <person name="Castanera R."/>
            <person name="Culley D."/>
            <person name="Daum C."/>
            <person name="Ezra D."/>
            <person name="Gonzalez J."/>
            <person name="Henrissat B."/>
            <person name="Kuo A."/>
            <person name="Liang C."/>
            <person name="Lipzen A."/>
            <person name="Lutzoni F."/>
            <person name="Magnuson J."/>
            <person name="Mondo S."/>
            <person name="Nolan M."/>
            <person name="Ohm R."/>
            <person name="Pangilinan J."/>
            <person name="Park H.-J."/>
            <person name="Ramirez L."/>
            <person name="Alfaro M."/>
            <person name="Sun H."/>
            <person name="Tritt A."/>
            <person name="Yoshinaga Y."/>
            <person name="Zwiers L.-H."/>
            <person name="Turgeon B."/>
            <person name="Goodwin S."/>
            <person name="Spatafora J."/>
            <person name="Crous P."/>
            <person name="Grigoriev I."/>
        </authorList>
    </citation>
    <scope>NUCLEOTIDE SEQUENCE</scope>
    <source>
        <strain evidence="3">CBS 121167</strain>
    </source>
</reference>
<organism evidence="3 4">
    <name type="scientific">Aplosporella prunicola CBS 121167</name>
    <dbReference type="NCBI Taxonomy" id="1176127"/>
    <lineage>
        <taxon>Eukaryota</taxon>
        <taxon>Fungi</taxon>
        <taxon>Dikarya</taxon>
        <taxon>Ascomycota</taxon>
        <taxon>Pezizomycotina</taxon>
        <taxon>Dothideomycetes</taxon>
        <taxon>Dothideomycetes incertae sedis</taxon>
        <taxon>Botryosphaeriales</taxon>
        <taxon>Aplosporellaceae</taxon>
        <taxon>Aplosporella</taxon>
    </lineage>
</organism>
<feature type="signal peptide" evidence="2">
    <location>
        <begin position="1"/>
        <end position="19"/>
    </location>
</feature>
<keyword evidence="2" id="KW-0732">Signal</keyword>
<feature type="compositionally biased region" description="Low complexity" evidence="1">
    <location>
        <begin position="219"/>
        <end position="267"/>
    </location>
</feature>
<evidence type="ECO:0000256" key="2">
    <source>
        <dbReference type="SAM" id="SignalP"/>
    </source>
</evidence>
<name>A0A6A6BAH5_9PEZI</name>
<evidence type="ECO:0008006" key="5">
    <source>
        <dbReference type="Google" id="ProtNLM"/>
    </source>
</evidence>
<dbReference type="AlphaFoldDB" id="A0A6A6BAH5"/>
<feature type="region of interest" description="Disordered" evidence="1">
    <location>
        <begin position="217"/>
        <end position="267"/>
    </location>
</feature>
<keyword evidence="4" id="KW-1185">Reference proteome</keyword>
<evidence type="ECO:0000313" key="4">
    <source>
        <dbReference type="Proteomes" id="UP000799438"/>
    </source>
</evidence>
<protein>
    <recommendedName>
        <fullName evidence="5">WSC domain-containing protein</fullName>
    </recommendedName>
</protein>
<feature type="chain" id="PRO_5025544466" description="WSC domain-containing protein" evidence="2">
    <location>
        <begin position="20"/>
        <end position="313"/>
    </location>
</feature>
<evidence type="ECO:0000256" key="1">
    <source>
        <dbReference type="SAM" id="MobiDB-lite"/>
    </source>
</evidence>
<accession>A0A6A6BAH5</accession>
<dbReference type="EMBL" id="ML995488">
    <property type="protein sequence ID" value="KAF2141026.1"/>
    <property type="molecule type" value="Genomic_DNA"/>
</dbReference>
<dbReference type="GeneID" id="54298143"/>
<dbReference type="Proteomes" id="UP000799438">
    <property type="component" value="Unassembled WGS sequence"/>
</dbReference>
<dbReference type="OrthoDB" id="5985073at2759"/>
<dbReference type="RefSeq" id="XP_033396739.1">
    <property type="nucleotide sequence ID" value="XM_033540647.1"/>
</dbReference>